<dbReference type="PANTHER" id="PTHR33908:SF11">
    <property type="entry name" value="MEMBRANE PROTEIN"/>
    <property type="match status" value="1"/>
</dbReference>
<keyword evidence="3" id="KW-0328">Glycosyltransferase</keyword>
<dbReference type="GO" id="GO:0016763">
    <property type="term" value="F:pentosyltransferase activity"/>
    <property type="evidence" value="ECO:0007669"/>
    <property type="project" value="TreeGrafter"/>
</dbReference>
<evidence type="ECO:0000256" key="6">
    <source>
        <dbReference type="ARBA" id="ARBA00022989"/>
    </source>
</evidence>
<sequence>MKKNVFEKKDWLILFFILLIATLLRLYKINSPLADFHSWRQADTAAVARNFVKSGFDFLHPRFDDLSSIQSGKENPKGYRMVELPIYNVIFAYAYKIFPVFSLEVFGRLTTLFFSLIIIFVIYCLSLMENQRTTAIFTSLVYAILPFIVFFSRVVLPETTAVSLAFLGLFFLYLYSRNKQTLPSGFLLVLSIVSFAVSFLIKPVTVFYLLPAGYLFLTKHSWSTYKKVSFYLFFVISVTPLLLWRLYIKHYPEGIPESSWLLTDVNTYQGRLSIFFKPAFFRWIFFERINNDILGGYLTFFLILGIISKPKRIFFHLLLVSSIIYLFVFQGGNVQHEYYQIIILPPLAIFTGLGITHFVSSGKNLIHPLLSYPLMIVLAVFSLFFSFYKVKDYYSYPQDLVQIAKIVNTLTKEDDKIVTDRLGDTTLLYLMNRRGAPAIYKEPDDLKKFGYQYLVTLNQDLIKQLKEKDYQVVFENDSFALFRL</sequence>
<dbReference type="AlphaFoldDB" id="A0A2M8KJS1"/>
<evidence type="ECO:0000256" key="2">
    <source>
        <dbReference type="ARBA" id="ARBA00022475"/>
    </source>
</evidence>
<keyword evidence="4" id="KW-0808">Transferase</keyword>
<keyword evidence="7 8" id="KW-0472">Membrane</keyword>
<keyword evidence="2" id="KW-1003">Cell membrane</keyword>
<dbReference type="Pfam" id="PF13231">
    <property type="entry name" value="PMT_2"/>
    <property type="match status" value="1"/>
</dbReference>
<dbReference type="InterPro" id="IPR050297">
    <property type="entry name" value="LipidA_mod_glycosyltrf_83"/>
</dbReference>
<evidence type="ECO:0000256" key="8">
    <source>
        <dbReference type="SAM" id="Phobius"/>
    </source>
</evidence>
<dbReference type="Proteomes" id="UP000231434">
    <property type="component" value="Unassembled WGS sequence"/>
</dbReference>
<reference evidence="11" key="1">
    <citation type="submission" date="2017-09" db="EMBL/GenBank/DDBJ databases">
        <title>Depth-based differentiation of microbial function through sediment-hosted aquifers and enrichment of novel symbionts in the deep terrestrial subsurface.</title>
        <authorList>
            <person name="Probst A.J."/>
            <person name="Ladd B."/>
            <person name="Jarett J.K."/>
            <person name="Geller-Mcgrath D.E."/>
            <person name="Sieber C.M.K."/>
            <person name="Emerson J.B."/>
            <person name="Anantharaman K."/>
            <person name="Thomas B.C."/>
            <person name="Malmstrom R."/>
            <person name="Stieglmeier M."/>
            <person name="Klingl A."/>
            <person name="Woyke T."/>
            <person name="Ryan C.M."/>
            <person name="Banfield J.F."/>
        </authorList>
    </citation>
    <scope>NUCLEOTIDE SEQUENCE [LARGE SCALE GENOMIC DNA]</scope>
</reference>
<dbReference type="GO" id="GO:0009103">
    <property type="term" value="P:lipopolysaccharide biosynthetic process"/>
    <property type="evidence" value="ECO:0007669"/>
    <property type="project" value="UniProtKB-ARBA"/>
</dbReference>
<feature type="transmembrane region" description="Helical" evidence="8">
    <location>
        <begin position="313"/>
        <end position="329"/>
    </location>
</feature>
<feature type="transmembrane region" description="Helical" evidence="8">
    <location>
        <begin position="159"/>
        <end position="175"/>
    </location>
</feature>
<protein>
    <recommendedName>
        <fullName evidence="9">Glycosyltransferase RgtA/B/C/D-like domain-containing protein</fullName>
    </recommendedName>
</protein>
<evidence type="ECO:0000313" key="10">
    <source>
        <dbReference type="EMBL" id="PJE60163.1"/>
    </source>
</evidence>
<gene>
    <name evidence="10" type="ORF">COU86_05715</name>
</gene>
<evidence type="ECO:0000256" key="7">
    <source>
        <dbReference type="ARBA" id="ARBA00023136"/>
    </source>
</evidence>
<accession>A0A2M8KJS1</accession>
<feature type="transmembrane region" description="Helical" evidence="8">
    <location>
        <begin position="230"/>
        <end position="248"/>
    </location>
</feature>
<feature type="transmembrane region" description="Helical" evidence="8">
    <location>
        <begin position="135"/>
        <end position="153"/>
    </location>
</feature>
<keyword evidence="6 8" id="KW-1133">Transmembrane helix</keyword>
<feature type="domain" description="Glycosyltransferase RgtA/B/C/D-like" evidence="9">
    <location>
        <begin position="87"/>
        <end position="244"/>
    </location>
</feature>
<feature type="transmembrane region" description="Helical" evidence="8">
    <location>
        <begin position="289"/>
        <end position="307"/>
    </location>
</feature>
<evidence type="ECO:0000259" key="9">
    <source>
        <dbReference type="Pfam" id="PF13231"/>
    </source>
</evidence>
<dbReference type="GO" id="GO:0005886">
    <property type="term" value="C:plasma membrane"/>
    <property type="evidence" value="ECO:0007669"/>
    <property type="project" value="UniProtKB-SubCell"/>
</dbReference>
<feature type="transmembrane region" description="Helical" evidence="8">
    <location>
        <begin position="187"/>
        <end position="210"/>
    </location>
</feature>
<proteinExistence type="predicted"/>
<feature type="transmembrane region" description="Helical" evidence="8">
    <location>
        <begin position="341"/>
        <end position="359"/>
    </location>
</feature>
<evidence type="ECO:0000256" key="5">
    <source>
        <dbReference type="ARBA" id="ARBA00022692"/>
    </source>
</evidence>
<evidence type="ECO:0000256" key="4">
    <source>
        <dbReference type="ARBA" id="ARBA00022679"/>
    </source>
</evidence>
<dbReference type="PANTHER" id="PTHR33908">
    <property type="entry name" value="MANNOSYLTRANSFERASE YKCB-RELATED"/>
    <property type="match status" value="1"/>
</dbReference>
<evidence type="ECO:0000313" key="11">
    <source>
        <dbReference type="Proteomes" id="UP000231434"/>
    </source>
</evidence>
<feature type="transmembrane region" description="Helical" evidence="8">
    <location>
        <begin position="105"/>
        <end position="128"/>
    </location>
</feature>
<organism evidence="10 11">
    <name type="scientific">Candidatus Roizmanbacteria bacterium CG10_big_fil_rev_8_21_14_0_10_36_26</name>
    <dbReference type="NCBI Taxonomy" id="1974851"/>
    <lineage>
        <taxon>Bacteria</taxon>
        <taxon>Candidatus Roizmaniibacteriota</taxon>
    </lineage>
</organism>
<dbReference type="InterPro" id="IPR038731">
    <property type="entry name" value="RgtA/B/C-like"/>
</dbReference>
<name>A0A2M8KJS1_9BACT</name>
<feature type="transmembrane region" description="Helical" evidence="8">
    <location>
        <begin position="365"/>
        <end position="388"/>
    </location>
</feature>
<comment type="caution">
    <text evidence="10">The sequence shown here is derived from an EMBL/GenBank/DDBJ whole genome shotgun (WGS) entry which is preliminary data.</text>
</comment>
<comment type="subcellular location">
    <subcellularLocation>
        <location evidence="1">Cell membrane</location>
        <topology evidence="1">Multi-pass membrane protein</topology>
    </subcellularLocation>
</comment>
<evidence type="ECO:0000256" key="3">
    <source>
        <dbReference type="ARBA" id="ARBA00022676"/>
    </source>
</evidence>
<keyword evidence="5 8" id="KW-0812">Transmembrane</keyword>
<feature type="transmembrane region" description="Helical" evidence="8">
    <location>
        <begin position="12"/>
        <end position="29"/>
    </location>
</feature>
<dbReference type="EMBL" id="PFEB01000057">
    <property type="protein sequence ID" value="PJE60163.1"/>
    <property type="molecule type" value="Genomic_DNA"/>
</dbReference>
<evidence type="ECO:0000256" key="1">
    <source>
        <dbReference type="ARBA" id="ARBA00004651"/>
    </source>
</evidence>